<feature type="compositionally biased region" description="Basic and acidic residues" evidence="1">
    <location>
        <begin position="414"/>
        <end position="423"/>
    </location>
</feature>
<feature type="transmembrane region" description="Helical" evidence="2">
    <location>
        <begin position="86"/>
        <end position="108"/>
    </location>
</feature>
<name>A0ABW3YB66_9ACTN</name>
<organism evidence="3 4">
    <name type="scientific">Micromonospora sonneratiae</name>
    <dbReference type="NCBI Taxonomy" id="1184706"/>
    <lineage>
        <taxon>Bacteria</taxon>
        <taxon>Bacillati</taxon>
        <taxon>Actinomycetota</taxon>
        <taxon>Actinomycetes</taxon>
        <taxon>Micromonosporales</taxon>
        <taxon>Micromonosporaceae</taxon>
        <taxon>Micromonospora</taxon>
    </lineage>
</organism>
<evidence type="ECO:0000313" key="4">
    <source>
        <dbReference type="Proteomes" id="UP001597260"/>
    </source>
</evidence>
<comment type="caution">
    <text evidence="3">The sequence shown here is derived from an EMBL/GenBank/DDBJ whole genome shotgun (WGS) entry which is preliminary data.</text>
</comment>
<evidence type="ECO:0000313" key="3">
    <source>
        <dbReference type="EMBL" id="MFD1321586.1"/>
    </source>
</evidence>
<feature type="transmembrane region" description="Helical" evidence="2">
    <location>
        <begin position="239"/>
        <end position="264"/>
    </location>
</feature>
<evidence type="ECO:0008006" key="5">
    <source>
        <dbReference type="Google" id="ProtNLM"/>
    </source>
</evidence>
<feature type="transmembrane region" description="Helical" evidence="2">
    <location>
        <begin position="276"/>
        <end position="295"/>
    </location>
</feature>
<reference evidence="4" key="1">
    <citation type="journal article" date="2019" name="Int. J. Syst. Evol. Microbiol.">
        <title>The Global Catalogue of Microorganisms (GCM) 10K type strain sequencing project: providing services to taxonomists for standard genome sequencing and annotation.</title>
        <authorList>
            <consortium name="The Broad Institute Genomics Platform"/>
            <consortium name="The Broad Institute Genome Sequencing Center for Infectious Disease"/>
            <person name="Wu L."/>
            <person name="Ma J."/>
        </authorList>
    </citation>
    <scope>NUCLEOTIDE SEQUENCE [LARGE SCALE GENOMIC DNA]</scope>
    <source>
        <strain evidence="4">JCM 31037</strain>
    </source>
</reference>
<dbReference type="Proteomes" id="UP001597260">
    <property type="component" value="Unassembled WGS sequence"/>
</dbReference>
<keyword evidence="4" id="KW-1185">Reference proteome</keyword>
<feature type="transmembrane region" description="Helical" evidence="2">
    <location>
        <begin position="144"/>
        <end position="168"/>
    </location>
</feature>
<feature type="compositionally biased region" description="Low complexity" evidence="1">
    <location>
        <begin position="394"/>
        <end position="411"/>
    </location>
</feature>
<gene>
    <name evidence="3" type="ORF">ACFQ4H_10855</name>
</gene>
<feature type="transmembrane region" description="Helical" evidence="2">
    <location>
        <begin position="302"/>
        <end position="321"/>
    </location>
</feature>
<feature type="region of interest" description="Disordered" evidence="1">
    <location>
        <begin position="394"/>
        <end position="423"/>
    </location>
</feature>
<feature type="transmembrane region" description="Helical" evidence="2">
    <location>
        <begin position="55"/>
        <end position="74"/>
    </location>
</feature>
<evidence type="ECO:0000256" key="1">
    <source>
        <dbReference type="SAM" id="MobiDB-lite"/>
    </source>
</evidence>
<keyword evidence="2" id="KW-0812">Transmembrane</keyword>
<proteinExistence type="predicted"/>
<dbReference type="EMBL" id="JBHTMP010000013">
    <property type="protein sequence ID" value="MFD1321586.1"/>
    <property type="molecule type" value="Genomic_DNA"/>
</dbReference>
<keyword evidence="2" id="KW-0472">Membrane</keyword>
<sequence length="423" mass="43945">MSGVAAQHGRLLPSRVAEVVRPAGQRMLTFVAVLTVGWAVARVGGLTGLHRAPEYLTLATALLAVGLFASTYGIDLRAASGNVRLVLVAVSLGVLVKALLISGVLYLAFQRPEYLVLGVAVAQIDPLSFAAARLQSRMSGQAKAILSAWASFDDPITILLTVYVSAWVLPLLDQPGGQPLPISGDSGLATFGLSVAQNLLFALAAYGLWRLTEWPAGRVARLTGGSRVWWGRLRLGIQLLLLAGLVGFAVWQFLMLGLALAGLFYRPPIEPVLHRLTQGAFLLATFALGLVLVGGIRPGPGIVLGVAAYAAHALVATLIGARLPGQDRIDLLLGQQNGITAIILALLLEPTFPGTVAVVAPAVVTVNLLHTLANAVRESYRRPIVAQIPRPVGTSASAAAGAPTGDALAASGGERAEDGAPDP</sequence>
<feature type="transmembrane region" description="Helical" evidence="2">
    <location>
        <begin position="188"/>
        <end position="209"/>
    </location>
</feature>
<feature type="transmembrane region" description="Helical" evidence="2">
    <location>
        <begin position="114"/>
        <end position="132"/>
    </location>
</feature>
<evidence type="ECO:0000256" key="2">
    <source>
        <dbReference type="SAM" id="Phobius"/>
    </source>
</evidence>
<feature type="transmembrane region" description="Helical" evidence="2">
    <location>
        <begin position="28"/>
        <end position="49"/>
    </location>
</feature>
<feature type="transmembrane region" description="Helical" evidence="2">
    <location>
        <begin position="341"/>
        <end position="369"/>
    </location>
</feature>
<protein>
    <recommendedName>
        <fullName evidence="5">NhaP-type Na+/H+ or K+/H+ antiporter</fullName>
    </recommendedName>
</protein>
<keyword evidence="2" id="KW-1133">Transmembrane helix</keyword>
<accession>A0ABW3YB66</accession>
<dbReference type="RefSeq" id="WP_377569755.1">
    <property type="nucleotide sequence ID" value="NZ_JBHTMP010000013.1"/>
</dbReference>